<keyword evidence="2" id="KW-0812">Transmembrane</keyword>
<keyword evidence="2" id="KW-1133">Transmembrane helix</keyword>
<feature type="compositionally biased region" description="Acidic residues" evidence="1">
    <location>
        <begin position="495"/>
        <end position="508"/>
    </location>
</feature>
<feature type="region of interest" description="Disordered" evidence="1">
    <location>
        <begin position="1"/>
        <end position="210"/>
    </location>
</feature>
<reference evidence="3 4" key="1">
    <citation type="submission" date="2019-02" db="EMBL/GenBank/DDBJ databases">
        <title>Genome sequencing of the rare red list fungi Dentipellis fragilis.</title>
        <authorList>
            <person name="Buettner E."/>
            <person name="Kellner H."/>
        </authorList>
    </citation>
    <scope>NUCLEOTIDE SEQUENCE [LARGE SCALE GENOMIC DNA]</scope>
    <source>
        <strain evidence="3 4">DSM 105465</strain>
    </source>
</reference>
<feature type="compositionally biased region" description="Pro residues" evidence="1">
    <location>
        <begin position="94"/>
        <end position="180"/>
    </location>
</feature>
<organism evidence="3 4">
    <name type="scientific">Dentipellis fragilis</name>
    <dbReference type="NCBI Taxonomy" id="205917"/>
    <lineage>
        <taxon>Eukaryota</taxon>
        <taxon>Fungi</taxon>
        <taxon>Dikarya</taxon>
        <taxon>Basidiomycota</taxon>
        <taxon>Agaricomycotina</taxon>
        <taxon>Agaricomycetes</taxon>
        <taxon>Russulales</taxon>
        <taxon>Hericiaceae</taxon>
        <taxon>Dentipellis</taxon>
    </lineage>
</organism>
<feature type="compositionally biased region" description="Low complexity" evidence="1">
    <location>
        <begin position="1"/>
        <end position="56"/>
    </location>
</feature>
<feature type="compositionally biased region" description="Low complexity" evidence="1">
    <location>
        <begin position="84"/>
        <end position="93"/>
    </location>
</feature>
<evidence type="ECO:0000313" key="3">
    <source>
        <dbReference type="EMBL" id="TFY70275.1"/>
    </source>
</evidence>
<feature type="compositionally biased region" description="Low complexity" evidence="1">
    <location>
        <begin position="181"/>
        <end position="210"/>
    </location>
</feature>
<dbReference type="EMBL" id="SEOQ01000111">
    <property type="protein sequence ID" value="TFY70275.1"/>
    <property type="molecule type" value="Genomic_DNA"/>
</dbReference>
<keyword evidence="2" id="KW-0472">Membrane</keyword>
<dbReference type="OrthoDB" id="3256702at2759"/>
<evidence type="ECO:0000313" key="4">
    <source>
        <dbReference type="Proteomes" id="UP000298327"/>
    </source>
</evidence>
<sequence>MSSQNSTPASSAPVSTPASDSAPASSVSVPSSTPALSSPSSANSPPPTSSSEAPPSSSEPPPSSSSNRPDSSRPLLHSPPPTSDTPMSSSQPASSPPSSNPPTSTPPSSTPPTSTPPSSTPPSSTPPTSTPPTSTPPTSTPPSSTPPTSTPPSSTPPTSTPPSSTPPTSTPPTSTPPSSIPPDSTSSESSTQREAASSSPPTSSLPRASTTFGSTVFETTTNSLGQTVSTAPPEITSTFASTQSNGAVTTVTQVIANPTLNPNNQDHSGSQFFHNKGAVAGVFLIVGLAGASIILFLFFFLRRRRRTRMIEHDTTVSAAVAAAGLNRAPIDDDDDDIGGGVLGRPNFSTTPDMAERSALNSTSTSRNNLPTDDELGITGGFDPYAEYGHAAGAGPSSQGYSRAANASPPPPGAYSPHHSLPGSANSAATGLDRRGHVPQYSAGSYEPLLANFSEQPSPSPTTPGDEIGVALGGPPQPPPRNPLRALDHSPKPVPADEESVYETDDGDGAADARLNPKMERIPAGPNRTESLRDDVDYSRPVLAVRNASDLSKN</sequence>
<keyword evidence="4" id="KW-1185">Reference proteome</keyword>
<comment type="caution">
    <text evidence="3">The sequence shown here is derived from an EMBL/GenBank/DDBJ whole genome shotgun (WGS) entry which is preliminary data.</text>
</comment>
<proteinExistence type="predicted"/>
<accession>A0A4Y9Z6A4</accession>
<protein>
    <recommendedName>
        <fullName evidence="5">REJ domain-containing protein</fullName>
    </recommendedName>
</protein>
<dbReference type="AlphaFoldDB" id="A0A4Y9Z6A4"/>
<dbReference type="STRING" id="205917.A0A4Y9Z6A4"/>
<evidence type="ECO:0000256" key="2">
    <source>
        <dbReference type="SAM" id="Phobius"/>
    </source>
</evidence>
<gene>
    <name evidence="3" type="ORF">EVG20_g2730</name>
</gene>
<name>A0A4Y9Z6A4_9AGAM</name>
<feature type="compositionally biased region" description="Low complexity" evidence="1">
    <location>
        <begin position="64"/>
        <end position="75"/>
    </location>
</feature>
<evidence type="ECO:0008006" key="5">
    <source>
        <dbReference type="Google" id="ProtNLM"/>
    </source>
</evidence>
<dbReference type="Proteomes" id="UP000298327">
    <property type="component" value="Unassembled WGS sequence"/>
</dbReference>
<feature type="region of interest" description="Disordered" evidence="1">
    <location>
        <begin position="328"/>
        <end position="534"/>
    </location>
</feature>
<evidence type="ECO:0000256" key="1">
    <source>
        <dbReference type="SAM" id="MobiDB-lite"/>
    </source>
</evidence>
<feature type="transmembrane region" description="Helical" evidence="2">
    <location>
        <begin position="278"/>
        <end position="301"/>
    </location>
</feature>
<feature type="compositionally biased region" description="Polar residues" evidence="1">
    <location>
        <begin position="358"/>
        <end position="370"/>
    </location>
</feature>